<evidence type="ECO:0000313" key="1">
    <source>
        <dbReference type="EMBL" id="EFO22484.2"/>
    </source>
</evidence>
<proteinExistence type="predicted"/>
<dbReference type="RefSeq" id="XP_020302691.1">
    <property type="nucleotide sequence ID" value="XM_020447036.1"/>
</dbReference>
<dbReference type="GeneID" id="9943413"/>
<dbReference type="InParanoid" id="A0A1S0TYV0"/>
<reference evidence="1" key="1">
    <citation type="submission" date="2012-04" db="EMBL/GenBank/DDBJ databases">
        <title>The Genome Sequence of Loa loa.</title>
        <authorList>
            <consortium name="The Broad Institute Genome Sequencing Platform"/>
            <consortium name="Broad Institute Genome Sequencing Center for Infectious Disease"/>
            <person name="Nutman T.B."/>
            <person name="Fink D.L."/>
            <person name="Russ C."/>
            <person name="Young S."/>
            <person name="Zeng Q."/>
            <person name="Gargeya S."/>
            <person name="Alvarado L."/>
            <person name="Berlin A."/>
            <person name="Chapman S.B."/>
            <person name="Chen Z."/>
            <person name="Freedman E."/>
            <person name="Gellesch M."/>
            <person name="Goldberg J."/>
            <person name="Griggs A."/>
            <person name="Gujja S."/>
            <person name="Heilman E.R."/>
            <person name="Heiman D."/>
            <person name="Howarth C."/>
            <person name="Mehta T."/>
            <person name="Neiman D."/>
            <person name="Pearson M."/>
            <person name="Roberts A."/>
            <person name="Saif S."/>
            <person name="Shea T."/>
            <person name="Shenoy N."/>
            <person name="Sisk P."/>
            <person name="Stolte C."/>
            <person name="Sykes S."/>
            <person name="White J."/>
            <person name="Yandava C."/>
            <person name="Haas B."/>
            <person name="Henn M.R."/>
            <person name="Nusbaum C."/>
            <person name="Birren B."/>
        </authorList>
    </citation>
    <scope>NUCLEOTIDE SEQUENCE [LARGE SCALE GENOMIC DNA]</scope>
</reference>
<protein>
    <submittedName>
        <fullName evidence="1">Uncharacterized protein</fullName>
    </submittedName>
</protein>
<organism evidence="1">
    <name type="scientific">Loa loa</name>
    <name type="common">Eye worm</name>
    <name type="synonym">Filaria loa</name>
    <dbReference type="NCBI Taxonomy" id="7209"/>
    <lineage>
        <taxon>Eukaryota</taxon>
        <taxon>Metazoa</taxon>
        <taxon>Ecdysozoa</taxon>
        <taxon>Nematoda</taxon>
        <taxon>Chromadorea</taxon>
        <taxon>Rhabditida</taxon>
        <taxon>Spirurina</taxon>
        <taxon>Spiruromorpha</taxon>
        <taxon>Filarioidea</taxon>
        <taxon>Onchocercidae</taxon>
        <taxon>Loa</taxon>
    </lineage>
</organism>
<dbReference type="CTD" id="9943413"/>
<sequence>MFDNHAKEYKQCDLQQIMDAYNMQESKIDKLSVITAAGVITLDLHTALDTYVIAEDVARKNIRNQKNKLARRSSCLSINEFVHLLLFEHVEIATVWRKAQSSLHESFHFSFFSHQNVSNSALLFTDFTVFSSIANLFQLNTITFLVL</sequence>
<dbReference type="AlphaFoldDB" id="A0A1S0TYV0"/>
<accession>A0A1S0TYV0</accession>
<gene>
    <name evidence="1" type="ORF">LOAG_06005</name>
</gene>
<name>A0A1S0TYV0_LOALO</name>
<dbReference type="KEGG" id="loa:LOAG_06005"/>
<dbReference type="EMBL" id="JH712205">
    <property type="protein sequence ID" value="EFO22484.2"/>
    <property type="molecule type" value="Genomic_DNA"/>
</dbReference>